<evidence type="ECO:0000313" key="1">
    <source>
        <dbReference type="EMBL" id="EGF78978.1"/>
    </source>
</evidence>
<gene>
    <name evidence="1" type="ORF">BATDEDRAFT_26105</name>
</gene>
<dbReference type="InParanoid" id="F4P728"/>
<name>F4P728_BATDJ</name>
<dbReference type="Proteomes" id="UP000007241">
    <property type="component" value="Unassembled WGS sequence"/>
</dbReference>
<dbReference type="EMBL" id="GL882887">
    <property type="protein sequence ID" value="EGF78978.1"/>
    <property type="molecule type" value="Genomic_DNA"/>
</dbReference>
<sequence>MHIGVLARSYPLIVLRMIELLDDPFALLRTCRAFWMVGKHTKIRLIWLVNHSQHRLKEFNTELNSERQLQLVQSVFETGVQYHILTTSVWSQLLFHLNSSLPNIQNLNHESFCLNTWLARWGKYDILVLALTYGFCNANDLLKNLVRFGHVNQTLALLEHPQLFYKKCITLPHKVFRYLAPSNVLCLIDNQSISIQSFVQWGTCPIGQHTLRQVLDGKLGSTSTQSKCADLFREVSEELIVYAIMRKDQRLVSFILSMPKHTCLNLARVQRIAIQGKIAAMANLDEKQTDQHHTLNIT</sequence>
<protein>
    <submittedName>
        <fullName evidence="1">Uncharacterized protein</fullName>
    </submittedName>
</protein>
<organism evidence="1 2">
    <name type="scientific">Batrachochytrium dendrobatidis (strain JAM81 / FGSC 10211)</name>
    <name type="common">Frog chytrid fungus</name>
    <dbReference type="NCBI Taxonomy" id="684364"/>
    <lineage>
        <taxon>Eukaryota</taxon>
        <taxon>Fungi</taxon>
        <taxon>Fungi incertae sedis</taxon>
        <taxon>Chytridiomycota</taxon>
        <taxon>Chytridiomycota incertae sedis</taxon>
        <taxon>Chytridiomycetes</taxon>
        <taxon>Rhizophydiales</taxon>
        <taxon>Rhizophydiales incertae sedis</taxon>
        <taxon>Batrachochytrium</taxon>
    </lineage>
</organism>
<evidence type="ECO:0000313" key="2">
    <source>
        <dbReference type="Proteomes" id="UP000007241"/>
    </source>
</evidence>
<dbReference type="RefSeq" id="XP_006680308.1">
    <property type="nucleotide sequence ID" value="XM_006680245.1"/>
</dbReference>
<accession>F4P728</accession>
<proteinExistence type="predicted"/>
<dbReference type="AlphaFoldDB" id="F4P728"/>
<keyword evidence="2" id="KW-1185">Reference proteome</keyword>
<dbReference type="GeneID" id="18238954"/>
<reference evidence="1 2" key="1">
    <citation type="submission" date="2009-12" db="EMBL/GenBank/DDBJ databases">
        <title>The draft genome of Batrachochytrium dendrobatidis.</title>
        <authorList>
            <consortium name="US DOE Joint Genome Institute (JGI-PGF)"/>
            <person name="Kuo A."/>
            <person name="Salamov A."/>
            <person name="Schmutz J."/>
            <person name="Lucas S."/>
            <person name="Pitluck S."/>
            <person name="Rosenblum E."/>
            <person name="Stajich J."/>
            <person name="Eisen M."/>
            <person name="Grigoriev I.V."/>
        </authorList>
    </citation>
    <scope>NUCLEOTIDE SEQUENCE [LARGE SCALE GENOMIC DNA]</scope>
    <source>
        <strain evidence="2">JAM81 / FGSC 10211</strain>
    </source>
</reference>
<dbReference type="HOGENOM" id="CLU_933787_0_0_1"/>